<dbReference type="Pfam" id="PF21928">
    <property type="entry name" value="XLF_CC"/>
    <property type="match status" value="1"/>
</dbReference>
<feature type="signal peptide" evidence="9">
    <location>
        <begin position="1"/>
        <end position="19"/>
    </location>
</feature>
<dbReference type="Gene3D" id="1.10.287.450">
    <property type="entry name" value="Helix hairpin bin"/>
    <property type="match status" value="1"/>
</dbReference>
<name>A0A8J0U1H0_XENLA</name>
<evidence type="ECO:0000256" key="7">
    <source>
        <dbReference type="ARBA" id="ARBA00044529"/>
    </source>
</evidence>
<dbReference type="Pfam" id="PF09302">
    <property type="entry name" value="XLF"/>
    <property type="match status" value="1"/>
</dbReference>
<evidence type="ECO:0000313" key="14">
    <source>
        <dbReference type="Xenbase" id="XB-GENE-5750977"/>
    </source>
</evidence>
<evidence type="ECO:0000256" key="5">
    <source>
        <dbReference type="ARBA" id="ARBA00023242"/>
    </source>
</evidence>
<dbReference type="GO" id="GO:0006303">
    <property type="term" value="P:double-strand break repair via nonhomologous end joining"/>
    <property type="evidence" value="ECO:0007669"/>
    <property type="project" value="TreeGrafter"/>
</dbReference>
<comment type="similarity">
    <text evidence="6">Belongs to the XRCC4-XLF family. XLF subfamily.</text>
</comment>
<keyword evidence="9" id="KW-0732">Signal</keyword>
<dbReference type="GO" id="GO:0032807">
    <property type="term" value="C:DNA ligase IV complex"/>
    <property type="evidence" value="ECO:0007669"/>
    <property type="project" value="TreeGrafter"/>
</dbReference>
<dbReference type="RefSeq" id="XP_018094236.1">
    <property type="nucleotide sequence ID" value="XM_018238747.2"/>
</dbReference>
<evidence type="ECO:0000256" key="4">
    <source>
        <dbReference type="ARBA" id="ARBA00023204"/>
    </source>
</evidence>
<feature type="domain" description="XLF-like coiled-coil region" evidence="11">
    <location>
        <begin position="124"/>
        <end position="171"/>
    </location>
</feature>
<dbReference type="AlphaFoldDB" id="A0A8J0U1H0"/>
<dbReference type="PANTHER" id="PTHR32235">
    <property type="entry name" value="NON-HOMOLOGOUS END-JOINING FACTOR 1"/>
    <property type="match status" value="1"/>
</dbReference>
<organism evidence="12 13">
    <name type="scientific">Xenopus laevis</name>
    <name type="common">African clawed frog</name>
    <dbReference type="NCBI Taxonomy" id="8355"/>
    <lineage>
        <taxon>Eukaryota</taxon>
        <taxon>Metazoa</taxon>
        <taxon>Chordata</taxon>
        <taxon>Craniata</taxon>
        <taxon>Vertebrata</taxon>
        <taxon>Euteleostomi</taxon>
        <taxon>Amphibia</taxon>
        <taxon>Batrachia</taxon>
        <taxon>Anura</taxon>
        <taxon>Pipoidea</taxon>
        <taxon>Pipidae</taxon>
        <taxon>Xenopodinae</taxon>
        <taxon>Xenopus</taxon>
        <taxon>Xenopus</taxon>
    </lineage>
</organism>
<accession>A0A8J0U1H0</accession>
<dbReference type="CTD" id="445871"/>
<dbReference type="InterPro" id="IPR053829">
    <property type="entry name" value="XLF-like_CC"/>
</dbReference>
<evidence type="ECO:0000256" key="1">
    <source>
        <dbReference type="ARBA" id="ARBA00004123"/>
    </source>
</evidence>
<proteinExistence type="inferred from homology"/>
<evidence type="ECO:0000259" key="10">
    <source>
        <dbReference type="Pfam" id="PF09302"/>
    </source>
</evidence>
<feature type="compositionally biased region" description="Basic residues" evidence="8">
    <location>
        <begin position="287"/>
        <end position="297"/>
    </location>
</feature>
<evidence type="ECO:0000313" key="13">
    <source>
        <dbReference type="RefSeq" id="XP_018094236.1"/>
    </source>
</evidence>
<feature type="region of interest" description="Disordered" evidence="8">
    <location>
        <begin position="222"/>
        <end position="297"/>
    </location>
</feature>
<dbReference type="InterPro" id="IPR015381">
    <property type="entry name" value="XLF-like_N"/>
</dbReference>
<dbReference type="FunFam" id="1.10.287.450:FF:000003">
    <property type="entry name" value="Non-homologous end-joining factor 1"/>
    <property type="match status" value="1"/>
</dbReference>
<evidence type="ECO:0000256" key="3">
    <source>
        <dbReference type="ARBA" id="ARBA00023125"/>
    </source>
</evidence>
<keyword evidence="5" id="KW-0539">Nucleus</keyword>
<feature type="compositionally biased region" description="Polar residues" evidence="8">
    <location>
        <begin position="232"/>
        <end position="255"/>
    </location>
</feature>
<keyword evidence="4" id="KW-0234">DNA repair</keyword>
<keyword evidence="12" id="KW-1185">Reference proteome</keyword>
<dbReference type="InterPro" id="IPR038051">
    <property type="entry name" value="XRCC4-like_N_sf"/>
</dbReference>
<reference evidence="13" key="1">
    <citation type="submission" date="2025-08" db="UniProtKB">
        <authorList>
            <consortium name="RefSeq"/>
        </authorList>
    </citation>
    <scope>IDENTIFICATION</scope>
    <source>
        <strain evidence="13">J_2021</strain>
        <tissue evidence="13">Erythrocytes</tissue>
    </source>
</reference>
<dbReference type="AGR" id="Xenbase:XB-GENE-5750977"/>
<dbReference type="PANTHER" id="PTHR32235:SF1">
    <property type="entry name" value="NON-HOMOLOGOUS END-JOINING FACTOR 1"/>
    <property type="match status" value="1"/>
</dbReference>
<evidence type="ECO:0000313" key="12">
    <source>
        <dbReference type="Proteomes" id="UP000186698"/>
    </source>
</evidence>
<dbReference type="Proteomes" id="UP000186698">
    <property type="component" value="Chromosome 9_10S"/>
</dbReference>
<feature type="compositionally biased region" description="Low complexity" evidence="8">
    <location>
        <begin position="263"/>
        <end position="286"/>
    </location>
</feature>
<evidence type="ECO:0000256" key="9">
    <source>
        <dbReference type="SAM" id="SignalP"/>
    </source>
</evidence>
<evidence type="ECO:0000259" key="11">
    <source>
        <dbReference type="Pfam" id="PF21928"/>
    </source>
</evidence>
<dbReference type="OrthoDB" id="2155935at2759"/>
<keyword evidence="3" id="KW-0238">DNA-binding</keyword>
<keyword evidence="2" id="KW-0227">DNA damage</keyword>
<dbReference type="InterPro" id="IPR052287">
    <property type="entry name" value="NHEJ_factor"/>
</dbReference>
<dbReference type="GeneID" id="445871"/>
<gene>
    <name evidence="13 14" type="primary">nhej1.S</name>
</gene>
<sequence length="297" mass="33370">MYGTFHLQHLFTFPSLAFSVSTSRWRTDICCIDETRNYCVFVFLAGRCSSWTRREQELNKRLKAPVSSFLSYLSQIVFPVLNSKDNGQNIFSCHRSEAELLLQVKSQLSGLPFYWSFHCKEATVSTVCRHLVRPLKSMTEALESQNQELCLLLKKKDAEIQEYQDSGAVLTRDRLKTEVFDELKFQKSFLAEKVQGLCMSGKAPGFSEQLQQLYDAVIAPKAPTHPKEEDTGNSASHRPMAESSSISFEKTVPTQERTEGGAVSEPSQVPQSSVSCLTHRPPAGASKPKKKAKGLFM</sequence>
<evidence type="ECO:0000256" key="6">
    <source>
        <dbReference type="ARBA" id="ARBA00025747"/>
    </source>
</evidence>
<evidence type="ECO:0000256" key="8">
    <source>
        <dbReference type="SAM" id="MobiDB-lite"/>
    </source>
</evidence>
<dbReference type="Gene3D" id="2.170.210.10">
    <property type="entry name" value="DNA double-strand break repair and VJ recombination XRCC4, N-terminal"/>
    <property type="match status" value="1"/>
</dbReference>
<comment type="subcellular location">
    <subcellularLocation>
        <location evidence="1">Nucleus</location>
    </subcellularLocation>
</comment>
<dbReference type="Xenbase" id="XB-GENE-5750977">
    <property type="gene designation" value="nhej1.S"/>
</dbReference>
<protein>
    <recommendedName>
        <fullName evidence="7">Non-homologous end-joining factor 1</fullName>
    </recommendedName>
</protein>
<feature type="domain" description="XLF-like N-terminal" evidence="10">
    <location>
        <begin position="53"/>
        <end position="120"/>
    </location>
</feature>
<dbReference type="CDD" id="cd22285">
    <property type="entry name" value="HD_XLF_N"/>
    <property type="match status" value="1"/>
</dbReference>
<evidence type="ECO:0000256" key="2">
    <source>
        <dbReference type="ARBA" id="ARBA00022763"/>
    </source>
</evidence>
<feature type="chain" id="PRO_5035295739" description="Non-homologous end-joining factor 1" evidence="9">
    <location>
        <begin position="20"/>
        <end position="297"/>
    </location>
</feature>
<dbReference type="GO" id="GO:0045027">
    <property type="term" value="F:DNA end binding"/>
    <property type="evidence" value="ECO:0007669"/>
    <property type="project" value="TreeGrafter"/>
</dbReference>